<evidence type="ECO:0000256" key="3">
    <source>
        <dbReference type="ARBA" id="ARBA00019539"/>
    </source>
</evidence>
<protein>
    <recommendedName>
        <fullName evidence="2">Inclusion body clearance protein IML2</fullName>
    </recommendedName>
    <alternativeName>
        <fullName evidence="3">Inclusion body clearance protein iml2</fullName>
    </alternativeName>
</protein>
<comment type="subunit">
    <text evidence="1">Interacts with lipid droplet proteins.</text>
</comment>
<comment type="function">
    <text evidence="4">Inclusion body (IB) resident protein that interacts strongly with lipid droplet (LD) proteins. Involved in LD-mediated IB clearing after protein folding stress, probably by enabling access to the IBs of an LD-stored soluble sterol derivative that acts as a chaperone in inclusion clearing.</text>
</comment>
<dbReference type="Proteomes" id="UP001303373">
    <property type="component" value="Chromosome 3"/>
</dbReference>
<dbReference type="GO" id="GO:0005829">
    <property type="term" value="C:cytosol"/>
    <property type="evidence" value="ECO:0007669"/>
    <property type="project" value="TreeGrafter"/>
</dbReference>
<organism evidence="5 6">
    <name type="scientific">Acrodontium crateriforme</name>
    <dbReference type="NCBI Taxonomy" id="150365"/>
    <lineage>
        <taxon>Eukaryota</taxon>
        <taxon>Fungi</taxon>
        <taxon>Dikarya</taxon>
        <taxon>Ascomycota</taxon>
        <taxon>Pezizomycotina</taxon>
        <taxon>Dothideomycetes</taxon>
        <taxon>Dothideomycetidae</taxon>
        <taxon>Mycosphaerellales</taxon>
        <taxon>Teratosphaeriaceae</taxon>
        <taxon>Acrodontium</taxon>
    </lineage>
</organism>
<evidence type="ECO:0000256" key="2">
    <source>
        <dbReference type="ARBA" id="ARBA00018424"/>
    </source>
</evidence>
<evidence type="ECO:0000256" key="4">
    <source>
        <dbReference type="ARBA" id="ARBA00043897"/>
    </source>
</evidence>
<reference evidence="5 6" key="1">
    <citation type="submission" date="2023-11" db="EMBL/GenBank/DDBJ databases">
        <title>An acidophilic fungus is an integral part of prey digestion in a carnivorous sundew plant.</title>
        <authorList>
            <person name="Tsai I.J."/>
        </authorList>
    </citation>
    <scope>NUCLEOTIDE SEQUENCE [LARGE SCALE GENOMIC DNA]</scope>
    <source>
        <strain evidence="5">169a</strain>
    </source>
</reference>
<dbReference type="AlphaFoldDB" id="A0AAQ3R6I8"/>
<dbReference type="GO" id="GO:0005634">
    <property type="term" value="C:nucleus"/>
    <property type="evidence" value="ECO:0007669"/>
    <property type="project" value="TreeGrafter"/>
</dbReference>
<dbReference type="PANTHER" id="PTHR31859">
    <property type="entry name" value="TETRATRICOPEPTIDE REPEAT PROTEIN 39 FAMILY MEMBER"/>
    <property type="match status" value="1"/>
</dbReference>
<name>A0AAQ3R6I8_9PEZI</name>
<dbReference type="PANTHER" id="PTHR31859:SF1">
    <property type="entry name" value="TETRATRICOPEPTIDE REPEAT PROTEIN 39C"/>
    <property type="match status" value="1"/>
</dbReference>
<dbReference type="Pfam" id="PF10300">
    <property type="entry name" value="Iml2-TPR_39"/>
    <property type="match status" value="1"/>
</dbReference>
<dbReference type="EMBL" id="CP138582">
    <property type="protein sequence ID" value="WPG99488.1"/>
    <property type="molecule type" value="Genomic_DNA"/>
</dbReference>
<evidence type="ECO:0000313" key="6">
    <source>
        <dbReference type="Proteomes" id="UP001303373"/>
    </source>
</evidence>
<accession>A0AAQ3R6I8</accession>
<proteinExistence type="predicted"/>
<dbReference type="GO" id="GO:0005741">
    <property type="term" value="C:mitochondrial outer membrane"/>
    <property type="evidence" value="ECO:0007669"/>
    <property type="project" value="TreeGrafter"/>
</dbReference>
<sequence>MSMRGWFSSKAGQGASRSMTALDELHALQEAMTSASKILNDEVEEAEEELCKGTSPFHKLGGATAIFLRAVLGFERQVIEAASARLAESEEAAAESQRRAIRAPTQRDSIYPAGSQYALCHAESQLMAAVVSVLNESLTESLRGFYKLRQAFNTLHDINEAEKKYLAANGKNGSSESIEDVDFATITKDPIDLFIHSGKNLCFGLLQILLSMIPPAFSKILAIFSFRGDRESGLRMLWTATKFKDINGGMASLLTLVFHSGAIALNDILPADALPMPRLKALLHEMRQLYPKSKLWLLEEARMFGTERNLEPAIDILADCEKSPLKQIEALRLFEMSLDYMYLHEYQKCADSFIQCVGMNNWSHGLYYYIAGICNVELYRDYQNSDPSKAAEYAAKADEYLHKVPNHTGKKRFMARQLPFDTFVLRKIAKWDHRAKTRGCSFVDAIGVSPAEEMTYVWSGFIKKNDQQLRASLNRLAAWELNAKWNDEPLDEKALLAALKGTCLRFLKETDEAKAVLTQNVISYDLAKIKACEFPETWAQPVAHYELAVCLWQEAGGENGDKTILKACGEEISKVEKWESFDLDARIGMKVATARGTLKQCGVVSV</sequence>
<dbReference type="InterPro" id="IPR019412">
    <property type="entry name" value="IML2/TPR_39"/>
</dbReference>
<evidence type="ECO:0000313" key="5">
    <source>
        <dbReference type="EMBL" id="WPG99488.1"/>
    </source>
</evidence>
<gene>
    <name evidence="5" type="ORF">R9X50_00230300</name>
</gene>
<keyword evidence="6" id="KW-1185">Reference proteome</keyword>
<evidence type="ECO:0000256" key="1">
    <source>
        <dbReference type="ARBA" id="ARBA00011408"/>
    </source>
</evidence>